<comment type="caution">
    <text evidence="2">The sequence shown here is derived from an EMBL/GenBank/DDBJ whole genome shotgun (WGS) entry which is preliminary data.</text>
</comment>
<feature type="compositionally biased region" description="Acidic residues" evidence="1">
    <location>
        <begin position="27"/>
        <end position="39"/>
    </location>
</feature>
<dbReference type="AlphaFoldDB" id="A0A396I7Y5"/>
<protein>
    <submittedName>
        <fullName evidence="2">Uncharacterized protein</fullName>
    </submittedName>
</protein>
<name>A0A396I7Y5_MEDTR</name>
<dbReference type="Proteomes" id="UP000265566">
    <property type="component" value="Chromosome 4"/>
</dbReference>
<dbReference type="EMBL" id="PSQE01000004">
    <property type="protein sequence ID" value="RHN61720.1"/>
    <property type="molecule type" value="Genomic_DNA"/>
</dbReference>
<gene>
    <name evidence="2" type="ORF">MtrunA17_Chr4g0039691</name>
</gene>
<reference evidence="2" key="1">
    <citation type="journal article" date="2018" name="Nat. Plants">
        <title>Whole-genome landscape of Medicago truncatula symbiotic genes.</title>
        <authorList>
            <person name="Pecrix Y."/>
            <person name="Gamas P."/>
            <person name="Carrere S."/>
        </authorList>
    </citation>
    <scope>NUCLEOTIDE SEQUENCE</scope>
    <source>
        <tissue evidence="2">Leaves</tissue>
    </source>
</reference>
<evidence type="ECO:0000256" key="1">
    <source>
        <dbReference type="SAM" id="MobiDB-lite"/>
    </source>
</evidence>
<feature type="region of interest" description="Disordered" evidence="1">
    <location>
        <begin position="13"/>
        <end position="71"/>
    </location>
</feature>
<proteinExistence type="predicted"/>
<sequence length="71" mass="7903">MLKLWDLDNILQGSRNTQRNENGGVDNDVDSDNEDEMDVDNNTSKFTKGNKRKNASKGHAAGDSNNFFADL</sequence>
<evidence type="ECO:0000313" key="2">
    <source>
        <dbReference type="EMBL" id="RHN61720.1"/>
    </source>
</evidence>
<organism evidence="2">
    <name type="scientific">Medicago truncatula</name>
    <name type="common">Barrel medic</name>
    <name type="synonym">Medicago tribuloides</name>
    <dbReference type="NCBI Taxonomy" id="3880"/>
    <lineage>
        <taxon>Eukaryota</taxon>
        <taxon>Viridiplantae</taxon>
        <taxon>Streptophyta</taxon>
        <taxon>Embryophyta</taxon>
        <taxon>Tracheophyta</taxon>
        <taxon>Spermatophyta</taxon>
        <taxon>Magnoliopsida</taxon>
        <taxon>eudicotyledons</taxon>
        <taxon>Gunneridae</taxon>
        <taxon>Pentapetalae</taxon>
        <taxon>rosids</taxon>
        <taxon>fabids</taxon>
        <taxon>Fabales</taxon>
        <taxon>Fabaceae</taxon>
        <taxon>Papilionoideae</taxon>
        <taxon>50 kb inversion clade</taxon>
        <taxon>NPAAA clade</taxon>
        <taxon>Hologalegina</taxon>
        <taxon>IRL clade</taxon>
        <taxon>Trifolieae</taxon>
        <taxon>Medicago</taxon>
    </lineage>
</organism>
<dbReference type="Gramene" id="rna24210">
    <property type="protein sequence ID" value="RHN61720.1"/>
    <property type="gene ID" value="gene24210"/>
</dbReference>
<accession>A0A396I7Y5</accession>